<sequence length="218" mass="23676">MKKLMTSAVALAVTSALAMPAQAAMLLGAKAGVYGWVAETDVTPVGGAELNGGDDVAKGAYVAIEHFIPLIPNVKLRYHNYEADRFEMTQTDMIAYYEILDNDALAFDIGVNFSNYDGIDRTAGGKAFDSWTPSIYSEAIIGLPATPLSLYGEMNFGSFDGTSTFDGQFGLFYTLPIPAIDVNLKAGYRVIDNDFDNFDGYSREFNQEGFIFGAEIVM</sequence>
<dbReference type="RefSeq" id="WP_237464301.1">
    <property type="nucleotide sequence ID" value="NZ_CAKLDI010000001.1"/>
</dbReference>
<feature type="signal peptide" evidence="1">
    <location>
        <begin position="1"/>
        <end position="23"/>
    </location>
</feature>
<accession>A0ABN8DMS2</accession>
<gene>
    <name evidence="2" type="ORF">VST7929_00245</name>
</gene>
<dbReference type="EMBL" id="CAKLDI010000001">
    <property type="protein sequence ID" value="CAH0532416.1"/>
    <property type="molecule type" value="Genomic_DNA"/>
</dbReference>
<reference evidence="2" key="1">
    <citation type="submission" date="2021-11" db="EMBL/GenBank/DDBJ databases">
        <authorList>
            <person name="Rodrigo-Torres L."/>
            <person name="Arahal R. D."/>
            <person name="Lucena T."/>
        </authorList>
    </citation>
    <scope>NUCLEOTIDE SEQUENCE</scope>
    <source>
        <strain evidence="2">CECT 7929</strain>
    </source>
</reference>
<keyword evidence="1" id="KW-0732">Signal</keyword>
<organism evidence="2 3">
    <name type="scientific">Vibrio stylophorae</name>
    <dbReference type="NCBI Taxonomy" id="659351"/>
    <lineage>
        <taxon>Bacteria</taxon>
        <taxon>Pseudomonadati</taxon>
        <taxon>Pseudomonadota</taxon>
        <taxon>Gammaproteobacteria</taxon>
        <taxon>Vibrionales</taxon>
        <taxon>Vibrionaceae</taxon>
        <taxon>Vibrio</taxon>
    </lineage>
</organism>
<evidence type="ECO:0000313" key="2">
    <source>
        <dbReference type="EMBL" id="CAH0532416.1"/>
    </source>
</evidence>
<evidence type="ECO:0000313" key="3">
    <source>
        <dbReference type="Proteomes" id="UP000838672"/>
    </source>
</evidence>
<feature type="chain" id="PRO_5045862742" description="Fe3+-hydroxamate ABC transporter substrate-binding protein" evidence="1">
    <location>
        <begin position="24"/>
        <end position="218"/>
    </location>
</feature>
<name>A0ABN8DMS2_9VIBR</name>
<dbReference type="NCBIfam" id="TIGR04219">
    <property type="entry name" value="OMP_w_GlyGly"/>
    <property type="match status" value="1"/>
</dbReference>
<protein>
    <recommendedName>
        <fullName evidence="4">Fe3+-hydroxamate ABC transporter substrate-binding protein</fullName>
    </recommendedName>
</protein>
<dbReference type="InterPro" id="IPR026387">
    <property type="entry name" value="OMP_w_GlyGly"/>
</dbReference>
<comment type="caution">
    <text evidence="2">The sequence shown here is derived from an EMBL/GenBank/DDBJ whole genome shotgun (WGS) entry which is preliminary data.</text>
</comment>
<evidence type="ECO:0008006" key="4">
    <source>
        <dbReference type="Google" id="ProtNLM"/>
    </source>
</evidence>
<keyword evidence="3" id="KW-1185">Reference proteome</keyword>
<dbReference type="Proteomes" id="UP000838672">
    <property type="component" value="Unassembled WGS sequence"/>
</dbReference>
<evidence type="ECO:0000256" key="1">
    <source>
        <dbReference type="SAM" id="SignalP"/>
    </source>
</evidence>
<proteinExistence type="predicted"/>